<proteinExistence type="predicted"/>
<sequence>MKKLTFLLLFISAACLSNCKKDSNELGPDPDTGKPFAPIQFLRSFDVTDSEKVTFDSVTKNYQISMPESYQSNSAELKMSLNKNVVLIDSLGKATTDSTITYNFKGNPPLSFTLRDKEDKFAGTFTVYFEIGGEPKVELLTKTITVNTNGFKTPFKFVSGVGTIPARPGQAAPIIKLTNPKTGFTDQTTYNQNQDNIVFESIDKLVGPDPVTMEVLFADKNPIKFEGVTFTRGEPISRISDSKFVYSTKDSVFISGGYFLPSTKYTVKFTNDFVKTPATAALKYVSATNLNLEKFPANIPDGSYLLTFHEGEKQIGKGAIYVSNVATTKGIESIWKGDLTLALTRNMEPLTFKKGDTFYAKPSPVEYGSSNTSFDVAKLPALRLKSGATTVDLKPALAVVNWATAGVSYPVGRYVVPANLAAGQYEVYAVFPDKTVSKPYWAKLRVN</sequence>
<dbReference type="AlphaFoldDB" id="A0A9X1TT65"/>
<dbReference type="EMBL" id="JAKFFV010000009">
    <property type="protein sequence ID" value="MCF2499854.1"/>
    <property type="molecule type" value="Genomic_DNA"/>
</dbReference>
<dbReference type="PROSITE" id="PS51257">
    <property type="entry name" value="PROKAR_LIPOPROTEIN"/>
    <property type="match status" value="1"/>
</dbReference>
<reference evidence="1" key="1">
    <citation type="submission" date="2022-01" db="EMBL/GenBank/DDBJ databases">
        <title>Novel species in genus Dyadobacter.</title>
        <authorList>
            <person name="Ma C."/>
        </authorList>
    </citation>
    <scope>NUCLEOTIDE SEQUENCE</scope>
    <source>
        <strain evidence="1">CY357</strain>
    </source>
</reference>
<protein>
    <submittedName>
        <fullName evidence="1">Uncharacterized protein</fullName>
    </submittedName>
</protein>
<organism evidence="1 2">
    <name type="scientific">Dyadobacter chenhuakuii</name>
    <dbReference type="NCBI Taxonomy" id="2909339"/>
    <lineage>
        <taxon>Bacteria</taxon>
        <taxon>Pseudomonadati</taxon>
        <taxon>Bacteroidota</taxon>
        <taxon>Cytophagia</taxon>
        <taxon>Cytophagales</taxon>
        <taxon>Spirosomataceae</taxon>
        <taxon>Dyadobacter</taxon>
    </lineage>
</organism>
<evidence type="ECO:0000313" key="1">
    <source>
        <dbReference type="EMBL" id="MCF2499854.1"/>
    </source>
</evidence>
<comment type="caution">
    <text evidence="1">The sequence shown here is derived from an EMBL/GenBank/DDBJ whole genome shotgun (WGS) entry which is preliminary data.</text>
</comment>
<accession>A0A9X1TT65</accession>
<dbReference type="Proteomes" id="UP001139411">
    <property type="component" value="Unassembled WGS sequence"/>
</dbReference>
<name>A0A9X1TT65_9BACT</name>
<gene>
    <name evidence="1" type="ORF">L0661_16155</name>
</gene>
<evidence type="ECO:0000313" key="2">
    <source>
        <dbReference type="Proteomes" id="UP001139411"/>
    </source>
</evidence>
<dbReference type="RefSeq" id="WP_235178460.1">
    <property type="nucleotide sequence ID" value="NZ_JAKFFV010000009.1"/>
</dbReference>